<evidence type="ECO:0000256" key="6">
    <source>
        <dbReference type="ARBA" id="ARBA00023125"/>
    </source>
</evidence>
<evidence type="ECO:0000256" key="1">
    <source>
        <dbReference type="ARBA" id="ARBA00004123"/>
    </source>
</evidence>
<dbReference type="PRINTS" id="PR00056">
    <property type="entry name" value="HSFDOMAIN"/>
</dbReference>
<dbReference type="PANTHER" id="PTHR10015">
    <property type="entry name" value="HEAT SHOCK TRANSCRIPTION FACTOR"/>
    <property type="match status" value="1"/>
</dbReference>
<dbReference type="GO" id="GO:0005634">
    <property type="term" value="C:nucleus"/>
    <property type="evidence" value="ECO:0007669"/>
    <property type="project" value="UniProtKB-SubCell"/>
</dbReference>
<dbReference type="InterPro" id="IPR036388">
    <property type="entry name" value="WH-like_DNA-bd_sf"/>
</dbReference>
<dbReference type="FunFam" id="1.10.10.10:FF:000037">
    <property type="entry name" value="Heat stress transcription factor B-4"/>
    <property type="match status" value="1"/>
</dbReference>
<evidence type="ECO:0000313" key="14">
    <source>
        <dbReference type="Proteomes" id="UP001454036"/>
    </source>
</evidence>
<accession>A0AAV3NVH4</accession>
<keyword evidence="3" id="KW-0597">Phosphoprotein</keyword>
<evidence type="ECO:0000256" key="2">
    <source>
        <dbReference type="ARBA" id="ARBA00011233"/>
    </source>
</evidence>
<evidence type="ECO:0000256" key="11">
    <source>
        <dbReference type="SAM" id="MobiDB-lite"/>
    </source>
</evidence>
<dbReference type="GO" id="GO:0000978">
    <property type="term" value="F:RNA polymerase II cis-regulatory region sequence-specific DNA binding"/>
    <property type="evidence" value="ECO:0007669"/>
    <property type="project" value="TreeGrafter"/>
</dbReference>
<evidence type="ECO:0000256" key="9">
    <source>
        <dbReference type="RuleBase" id="RU004020"/>
    </source>
</evidence>
<feature type="coiled-coil region" evidence="10">
    <location>
        <begin position="130"/>
        <end position="157"/>
    </location>
</feature>
<organism evidence="13 14">
    <name type="scientific">Lithospermum erythrorhizon</name>
    <name type="common">Purple gromwell</name>
    <name type="synonym">Lithospermum officinale var. erythrorhizon</name>
    <dbReference type="NCBI Taxonomy" id="34254"/>
    <lineage>
        <taxon>Eukaryota</taxon>
        <taxon>Viridiplantae</taxon>
        <taxon>Streptophyta</taxon>
        <taxon>Embryophyta</taxon>
        <taxon>Tracheophyta</taxon>
        <taxon>Spermatophyta</taxon>
        <taxon>Magnoliopsida</taxon>
        <taxon>eudicotyledons</taxon>
        <taxon>Gunneridae</taxon>
        <taxon>Pentapetalae</taxon>
        <taxon>asterids</taxon>
        <taxon>lamiids</taxon>
        <taxon>Boraginales</taxon>
        <taxon>Boraginaceae</taxon>
        <taxon>Boraginoideae</taxon>
        <taxon>Lithospermeae</taxon>
        <taxon>Lithospermum</taxon>
    </lineage>
</organism>
<dbReference type="GO" id="GO:0003700">
    <property type="term" value="F:DNA-binding transcription factor activity"/>
    <property type="evidence" value="ECO:0007669"/>
    <property type="project" value="InterPro"/>
</dbReference>
<keyword evidence="6" id="KW-0238">DNA-binding</keyword>
<comment type="subunit">
    <text evidence="2">Homotrimer.</text>
</comment>
<name>A0AAV3NVH4_LITER</name>
<keyword evidence="7" id="KW-0804">Transcription</keyword>
<evidence type="ECO:0000256" key="7">
    <source>
        <dbReference type="ARBA" id="ARBA00023163"/>
    </source>
</evidence>
<proteinExistence type="inferred from homology"/>
<comment type="similarity">
    <text evidence="9">Belongs to the HSF family.</text>
</comment>
<evidence type="ECO:0000256" key="5">
    <source>
        <dbReference type="ARBA" id="ARBA00023016"/>
    </source>
</evidence>
<feature type="region of interest" description="Disordered" evidence="11">
    <location>
        <begin position="105"/>
        <end position="129"/>
    </location>
</feature>
<feature type="domain" description="HSF-type DNA-binding" evidence="12">
    <location>
        <begin position="54"/>
        <end position="78"/>
    </location>
</feature>
<evidence type="ECO:0000256" key="4">
    <source>
        <dbReference type="ARBA" id="ARBA00023015"/>
    </source>
</evidence>
<keyword evidence="14" id="KW-1185">Reference proteome</keyword>
<evidence type="ECO:0000256" key="10">
    <source>
        <dbReference type="SAM" id="Coils"/>
    </source>
</evidence>
<dbReference type="Proteomes" id="UP001454036">
    <property type="component" value="Unassembled WGS sequence"/>
</dbReference>
<evidence type="ECO:0000256" key="3">
    <source>
        <dbReference type="ARBA" id="ARBA00022553"/>
    </source>
</evidence>
<evidence type="ECO:0000256" key="8">
    <source>
        <dbReference type="ARBA" id="ARBA00023242"/>
    </source>
</evidence>
<dbReference type="PANTHER" id="PTHR10015:SF325">
    <property type="entry name" value="HEAT STRESS TRANSCRIPTION FACTOR A-8"/>
    <property type="match status" value="1"/>
</dbReference>
<dbReference type="GO" id="GO:0034605">
    <property type="term" value="P:cellular response to heat"/>
    <property type="evidence" value="ECO:0007669"/>
    <property type="project" value="TreeGrafter"/>
</dbReference>
<dbReference type="Gene3D" id="1.10.10.10">
    <property type="entry name" value="Winged helix-like DNA-binding domain superfamily/Winged helix DNA-binding domain"/>
    <property type="match status" value="1"/>
</dbReference>
<keyword evidence="4" id="KW-0805">Transcription regulation</keyword>
<reference evidence="13 14" key="1">
    <citation type="submission" date="2024-01" db="EMBL/GenBank/DDBJ databases">
        <title>The complete chloroplast genome sequence of Lithospermum erythrorhizon: insights into the phylogenetic relationship among Boraginaceae species and the maternal lineages of purple gromwells.</title>
        <authorList>
            <person name="Okada T."/>
            <person name="Watanabe K."/>
        </authorList>
    </citation>
    <scope>NUCLEOTIDE SEQUENCE [LARGE SCALE GENOMIC DNA]</scope>
</reference>
<dbReference type="SMART" id="SM00415">
    <property type="entry name" value="HSF"/>
    <property type="match status" value="1"/>
</dbReference>
<comment type="caution">
    <text evidence="13">The sequence shown here is derived from an EMBL/GenBank/DDBJ whole genome shotgun (WGS) entry which is preliminary data.</text>
</comment>
<dbReference type="GO" id="GO:0006357">
    <property type="term" value="P:regulation of transcription by RNA polymerase II"/>
    <property type="evidence" value="ECO:0007669"/>
    <property type="project" value="TreeGrafter"/>
</dbReference>
<dbReference type="AlphaFoldDB" id="A0AAV3NVH4"/>
<dbReference type="InterPro" id="IPR000232">
    <property type="entry name" value="HSF_DNA-bd"/>
</dbReference>
<keyword evidence="5" id="KW-0346">Stress response</keyword>
<dbReference type="InterPro" id="IPR036390">
    <property type="entry name" value="WH_DNA-bd_sf"/>
</dbReference>
<keyword evidence="8" id="KW-0539">Nucleus</keyword>
<dbReference type="PROSITE" id="PS00434">
    <property type="entry name" value="HSF_DOMAIN"/>
    <property type="match status" value="1"/>
</dbReference>
<dbReference type="SUPFAM" id="SSF46785">
    <property type="entry name" value="Winged helix' DNA-binding domain"/>
    <property type="match status" value="1"/>
</dbReference>
<evidence type="ECO:0000313" key="13">
    <source>
        <dbReference type="EMBL" id="GAA0142862.1"/>
    </source>
</evidence>
<sequence length="389" mass="44286">MVKSVENGVSVAPFLVKCYEMVDAESTNELISWNSSNNNSFIIWDDSRFSAELLPKYFKHNNFASFVRQLNIYGFRKIDTDRYEFTNDGFVRGQKQLLKSIVRRRQPQIQGQKPAKNETAVSSTSEEDKRKALRKEVEILKTDKNALMQELINLRNHQKTSHSKMILLRDQLKGMEKNQQQMLSFIVMAMQNPGFLAQLFQPKENNWRMAESGSTILTPVKDECEAELADRAIVRYHPSINESSDPCTTSPQLSSDNPMEWDISVEEWKELLANIDLTPGPGDETLSSYENYGQLVLPDAPENDSLMEQLLASPTAQPGHHFGTFTDTDMEMSSILQPKESEDSNNADEEDNNNQCTNMEDVDSENYGISDSIDFSVAELELIDSLRKI</sequence>
<protein>
    <submittedName>
        <fullName evidence="13">Winged helix/forkhead transcription factor</fullName>
    </submittedName>
</protein>
<feature type="compositionally biased region" description="Acidic residues" evidence="11">
    <location>
        <begin position="343"/>
        <end position="352"/>
    </location>
</feature>
<keyword evidence="10" id="KW-0175">Coiled coil</keyword>
<gene>
    <name evidence="13" type="ORF">LIER_03667</name>
</gene>
<dbReference type="EMBL" id="BAABME010000449">
    <property type="protein sequence ID" value="GAA0142862.1"/>
    <property type="molecule type" value="Genomic_DNA"/>
</dbReference>
<feature type="region of interest" description="Disordered" evidence="11">
    <location>
        <begin position="335"/>
        <end position="367"/>
    </location>
</feature>
<comment type="subcellular location">
    <subcellularLocation>
        <location evidence="1">Nucleus</location>
    </subcellularLocation>
</comment>
<evidence type="ECO:0000259" key="12">
    <source>
        <dbReference type="PROSITE" id="PS00434"/>
    </source>
</evidence>
<dbReference type="Pfam" id="PF00447">
    <property type="entry name" value="HSF_DNA-bind"/>
    <property type="match status" value="1"/>
</dbReference>